<accession>A0A9C7UNL5</accession>
<evidence type="ECO:0000256" key="1">
    <source>
        <dbReference type="ARBA" id="ARBA00004127"/>
    </source>
</evidence>
<keyword evidence="7 10" id="KW-1133">Transmembrane helix</keyword>
<feature type="transmembrane region" description="Helical" evidence="10">
    <location>
        <begin position="141"/>
        <end position="169"/>
    </location>
</feature>
<dbReference type="EMBL" id="BQMJ01000012">
    <property type="protein sequence ID" value="GJQ09938.1"/>
    <property type="molecule type" value="Genomic_DNA"/>
</dbReference>
<evidence type="ECO:0000256" key="4">
    <source>
        <dbReference type="ARBA" id="ARBA00022692"/>
    </source>
</evidence>
<feature type="transmembrane region" description="Helical" evidence="10">
    <location>
        <begin position="226"/>
        <end position="246"/>
    </location>
</feature>
<evidence type="ECO:0000256" key="6">
    <source>
        <dbReference type="ARBA" id="ARBA00022967"/>
    </source>
</evidence>
<feature type="transmembrane region" description="Helical" evidence="10">
    <location>
        <begin position="721"/>
        <end position="744"/>
    </location>
</feature>
<dbReference type="PIRSF" id="PIRSF001265">
    <property type="entry name" value="H+-PPase"/>
    <property type="match status" value="1"/>
</dbReference>
<keyword evidence="6" id="KW-1278">Translocase</keyword>
<evidence type="ECO:0000256" key="8">
    <source>
        <dbReference type="ARBA" id="ARBA00023065"/>
    </source>
</evidence>
<keyword evidence="12" id="KW-1185">Reference proteome</keyword>
<reference evidence="11" key="1">
    <citation type="journal article" date="2022" name="Proc. Natl. Acad. Sci. U.S.A.">
        <title>Life cycle and functional genomics of the unicellular red alga Galdieria for elucidating algal and plant evolution and industrial use.</title>
        <authorList>
            <person name="Hirooka S."/>
            <person name="Itabashi T."/>
            <person name="Ichinose T.M."/>
            <person name="Onuma R."/>
            <person name="Fujiwara T."/>
            <person name="Yamashita S."/>
            <person name="Jong L.W."/>
            <person name="Tomita R."/>
            <person name="Iwane A.H."/>
            <person name="Miyagishima S.Y."/>
        </authorList>
    </citation>
    <scope>NUCLEOTIDE SEQUENCE</scope>
    <source>
        <strain evidence="11">NBRC 102759</strain>
    </source>
</reference>
<feature type="transmembrane region" description="Helical" evidence="10">
    <location>
        <begin position="691"/>
        <end position="709"/>
    </location>
</feature>
<feature type="transmembrane region" description="Helical" evidence="10">
    <location>
        <begin position="404"/>
        <end position="423"/>
    </location>
</feature>
<dbReference type="GO" id="GO:0004427">
    <property type="term" value="F:inorganic diphosphate phosphatase activity"/>
    <property type="evidence" value="ECO:0007669"/>
    <property type="project" value="InterPro"/>
</dbReference>
<feature type="transmembrane region" description="Helical" evidence="10">
    <location>
        <begin position="31"/>
        <end position="52"/>
    </location>
</feature>
<evidence type="ECO:0000313" key="11">
    <source>
        <dbReference type="EMBL" id="GJQ09938.1"/>
    </source>
</evidence>
<dbReference type="Proteomes" id="UP001061958">
    <property type="component" value="Unassembled WGS sequence"/>
</dbReference>
<comment type="caution">
    <text evidence="11">The sequence shown here is derived from an EMBL/GenBank/DDBJ whole genome shotgun (WGS) entry which is preliminary data.</text>
</comment>
<evidence type="ECO:0000256" key="5">
    <source>
        <dbReference type="ARBA" id="ARBA00022842"/>
    </source>
</evidence>
<gene>
    <name evidence="11" type="ORF">GpartN1_g1729.t1</name>
</gene>
<reference evidence="11" key="2">
    <citation type="submission" date="2022-01" db="EMBL/GenBank/DDBJ databases">
        <authorList>
            <person name="Hirooka S."/>
            <person name="Miyagishima S.Y."/>
        </authorList>
    </citation>
    <scope>NUCLEOTIDE SEQUENCE</scope>
    <source>
        <strain evidence="11">NBRC 102759</strain>
    </source>
</reference>
<feature type="transmembrane region" description="Helical" evidence="10">
    <location>
        <begin position="616"/>
        <end position="638"/>
    </location>
</feature>
<dbReference type="InterPro" id="IPR004131">
    <property type="entry name" value="PPase-energised_H-pump"/>
</dbReference>
<keyword evidence="5" id="KW-0460">Magnesium</keyword>
<keyword evidence="8" id="KW-0406">Ion transport</keyword>
<feature type="transmembrane region" description="Helical" evidence="10">
    <location>
        <begin position="109"/>
        <end position="129"/>
    </location>
</feature>
<evidence type="ECO:0000313" key="12">
    <source>
        <dbReference type="Proteomes" id="UP001061958"/>
    </source>
</evidence>
<organism evidence="11 12">
    <name type="scientific">Galdieria partita</name>
    <dbReference type="NCBI Taxonomy" id="83374"/>
    <lineage>
        <taxon>Eukaryota</taxon>
        <taxon>Rhodophyta</taxon>
        <taxon>Bangiophyceae</taxon>
        <taxon>Galdieriales</taxon>
        <taxon>Galdieriaceae</taxon>
        <taxon>Galdieria</taxon>
    </lineage>
</organism>
<feature type="transmembrane region" description="Helical" evidence="10">
    <location>
        <begin position="58"/>
        <end position="81"/>
    </location>
</feature>
<feature type="transmembrane region" description="Helical" evidence="10">
    <location>
        <begin position="518"/>
        <end position="540"/>
    </location>
</feature>
<feature type="transmembrane region" description="Helical" evidence="10">
    <location>
        <begin position="585"/>
        <end position="604"/>
    </location>
</feature>
<keyword evidence="4 10" id="KW-0812">Transmembrane</keyword>
<keyword evidence="9 10" id="KW-0472">Membrane</keyword>
<protein>
    <recommendedName>
        <fullName evidence="2">H(+)-exporting diphosphatase</fullName>
        <ecNumber evidence="2">7.1.3.1</ecNumber>
    </recommendedName>
</protein>
<comment type="subcellular location">
    <subcellularLocation>
        <location evidence="1">Endomembrane system</location>
        <topology evidence="1">Multi-pass membrane protein</topology>
    </subcellularLocation>
</comment>
<dbReference type="AlphaFoldDB" id="A0A9C7UNL5"/>
<dbReference type="NCBIfam" id="TIGR01104">
    <property type="entry name" value="V_PPase"/>
    <property type="match status" value="1"/>
</dbReference>
<evidence type="ECO:0000256" key="2">
    <source>
        <dbReference type="ARBA" id="ARBA00013242"/>
    </source>
</evidence>
<dbReference type="Pfam" id="PF03030">
    <property type="entry name" value="H_PPase"/>
    <property type="match status" value="1"/>
</dbReference>
<dbReference type="EC" id="7.1.3.1" evidence="2"/>
<feature type="transmembrane region" description="Helical" evidence="10">
    <location>
        <begin position="429"/>
        <end position="450"/>
    </location>
</feature>
<sequence>MRLVGDSKTSLPTILRNRPHRKRRKQLGTPTNLRIFIGAFGCALFLCCLALPTDIRLAAMVICTVTFGGFLFSLFLAKWVLMQDEGTEDMRVVSDAIRMGADGFLRTQYGTIIQLTLLCVLLLFVIYLFRQVPEHSPVGSLSLACTTAISFFMGAICSGTAGFVGMWVSVRSNVRVASAASKDYHLAVSIALRAGAFSAILVVSMCLLGIFILFASVSFILEIPVYRIPMLLVGYGFGASFVALFAQLGGGIYTKAADVGADIIGKVETSIPEDDPRNPAVIADLVGDNVGDCAGRGSDLFESIAAEIISAMIIGGVLMEQAQVGAGYLLFPLSVHAMDLLVSSFGIISVQRADNCSSMISILSRLSAYFHSDFSAEHGENFENGNSQTSENNPFALLMKGYRISTMISAILLVFLCRCLLYHEGAPYAWWHFCLCAFIGLGTGYIFIAITHYYTDCGHNPVVYIAKSSVTGAGTNVIAGISVGLQSTLLPAVTITLAVLMSYRIGQASGLYDSNGEPVGGLFGTAVATMGMLSTAAYILSMDVFGPIADNAGGIVEMSASTSDVRNITDQLDAVGNTTKAITKGYAVGTAALASFLLFSAFLDEVMEYSGLPLEVVDIAVPEVFFAGFIGAALVFLFSGTTIRAVGSAAQDVVAEVRRQFTNFPGIMNGTQKPDYQACVSLVTKAALREMLIPGTITVLSPAFVGYLFKFVGTHEDDPLIGGKCVASFLMFSTATGLLLALFFNTGGGAFDNAKKLIERGFYGGKGSDTHKAAVTGDTLGDPFKDTAGPSLHVLIKLISTVALVLAPSFVKSGKA</sequence>
<dbReference type="GO" id="GO:0009678">
    <property type="term" value="F:diphosphate hydrolysis-driven proton transmembrane transporter activity"/>
    <property type="evidence" value="ECO:0007669"/>
    <property type="project" value="UniProtKB-EC"/>
</dbReference>
<name>A0A9C7UNL5_9RHOD</name>
<dbReference type="HAMAP" id="MF_01129">
    <property type="entry name" value="PPase_energized_pump"/>
    <property type="match status" value="1"/>
</dbReference>
<dbReference type="PANTHER" id="PTHR31998">
    <property type="entry name" value="K(+)-INSENSITIVE PYROPHOSPHATE-ENERGIZED PROTON PUMP"/>
    <property type="match status" value="1"/>
</dbReference>
<proteinExistence type="inferred from homology"/>
<dbReference type="GO" id="GO:0016020">
    <property type="term" value="C:membrane"/>
    <property type="evidence" value="ECO:0007669"/>
    <property type="project" value="InterPro"/>
</dbReference>
<keyword evidence="3" id="KW-0813">Transport</keyword>
<dbReference type="GO" id="GO:0012505">
    <property type="term" value="C:endomembrane system"/>
    <property type="evidence" value="ECO:0007669"/>
    <property type="project" value="UniProtKB-SubCell"/>
</dbReference>
<evidence type="ECO:0000256" key="10">
    <source>
        <dbReference type="SAM" id="Phobius"/>
    </source>
</evidence>
<evidence type="ECO:0000256" key="9">
    <source>
        <dbReference type="ARBA" id="ARBA00023136"/>
    </source>
</evidence>
<evidence type="ECO:0000256" key="7">
    <source>
        <dbReference type="ARBA" id="ARBA00022989"/>
    </source>
</evidence>
<feature type="transmembrane region" description="Helical" evidence="10">
    <location>
        <begin position="190"/>
        <end position="220"/>
    </location>
</feature>
<dbReference type="OrthoDB" id="1937at2759"/>
<evidence type="ECO:0000256" key="3">
    <source>
        <dbReference type="ARBA" id="ARBA00022448"/>
    </source>
</evidence>